<evidence type="ECO:0000313" key="1">
    <source>
        <dbReference type="EMBL" id="KAF6311932.1"/>
    </source>
</evidence>
<dbReference type="AlphaFoldDB" id="A0A7J7UGL4"/>
<protein>
    <submittedName>
        <fullName evidence="1">Uncharacterized protein</fullName>
    </submittedName>
</protein>
<accession>A0A7J7UGL4</accession>
<comment type="caution">
    <text evidence="1">The sequence shown here is derived from an EMBL/GenBank/DDBJ whole genome shotgun (WGS) entry which is preliminary data.</text>
</comment>
<sequence length="121" mass="12614">MLFIMSSGSLCRLGLWGKQAWVLAPQAWLPRMRLSRDGAEERGPRSGGGPVSLCEMGDGACREGVCLPISCPGLGPAGTAGAQLCLALSTCRHLKEGSSPPSLPIRPPTPSPVSWFLVLGS</sequence>
<gene>
    <name evidence="1" type="ORF">mPipKuh1_009119</name>
</gene>
<organism evidence="1 2">
    <name type="scientific">Pipistrellus kuhlii</name>
    <name type="common">Kuhl's pipistrelle</name>
    <dbReference type="NCBI Taxonomy" id="59472"/>
    <lineage>
        <taxon>Eukaryota</taxon>
        <taxon>Metazoa</taxon>
        <taxon>Chordata</taxon>
        <taxon>Craniata</taxon>
        <taxon>Vertebrata</taxon>
        <taxon>Euteleostomi</taxon>
        <taxon>Mammalia</taxon>
        <taxon>Eutheria</taxon>
        <taxon>Laurasiatheria</taxon>
        <taxon>Chiroptera</taxon>
        <taxon>Yangochiroptera</taxon>
        <taxon>Vespertilionidae</taxon>
        <taxon>Pipistrellus</taxon>
    </lineage>
</organism>
<dbReference type="Proteomes" id="UP000558488">
    <property type="component" value="Unassembled WGS sequence"/>
</dbReference>
<reference evidence="1 2" key="1">
    <citation type="journal article" date="2020" name="Nature">
        <title>Six reference-quality genomes reveal evolution of bat adaptations.</title>
        <authorList>
            <person name="Jebb D."/>
            <person name="Huang Z."/>
            <person name="Pippel M."/>
            <person name="Hughes G.M."/>
            <person name="Lavrichenko K."/>
            <person name="Devanna P."/>
            <person name="Winkler S."/>
            <person name="Jermiin L.S."/>
            <person name="Skirmuntt E.C."/>
            <person name="Katzourakis A."/>
            <person name="Burkitt-Gray L."/>
            <person name="Ray D.A."/>
            <person name="Sullivan K.A.M."/>
            <person name="Roscito J.G."/>
            <person name="Kirilenko B.M."/>
            <person name="Davalos L.M."/>
            <person name="Corthals A.P."/>
            <person name="Power M.L."/>
            <person name="Jones G."/>
            <person name="Ransome R.D."/>
            <person name="Dechmann D.K.N."/>
            <person name="Locatelli A.G."/>
            <person name="Puechmaille S.J."/>
            <person name="Fedrigo O."/>
            <person name="Jarvis E.D."/>
            <person name="Hiller M."/>
            <person name="Vernes S.C."/>
            <person name="Myers E.W."/>
            <person name="Teeling E.C."/>
        </authorList>
    </citation>
    <scope>NUCLEOTIDE SEQUENCE [LARGE SCALE GENOMIC DNA]</scope>
    <source>
        <strain evidence="1">MPipKuh1</strain>
        <tissue evidence="1">Flight muscle</tissue>
    </source>
</reference>
<proteinExistence type="predicted"/>
<evidence type="ECO:0000313" key="2">
    <source>
        <dbReference type="Proteomes" id="UP000558488"/>
    </source>
</evidence>
<keyword evidence="2" id="KW-1185">Reference proteome</keyword>
<name>A0A7J7UGL4_PIPKU</name>
<dbReference type="EMBL" id="JACAGB010000020">
    <property type="protein sequence ID" value="KAF6311932.1"/>
    <property type="molecule type" value="Genomic_DNA"/>
</dbReference>